<protein>
    <submittedName>
        <fullName evidence="2">Vwfa and cache domain-containing protein 1 isoform x2</fullName>
    </submittedName>
</protein>
<gene>
    <name evidence="2" type="ORF">llap_19104</name>
</gene>
<dbReference type="OrthoDB" id="2150145at2759"/>
<dbReference type="EMBL" id="KZ514374">
    <property type="protein sequence ID" value="PKU30592.1"/>
    <property type="molecule type" value="Genomic_DNA"/>
</dbReference>
<proteinExistence type="predicted"/>
<evidence type="ECO:0000313" key="2">
    <source>
        <dbReference type="EMBL" id="PKU30592.1"/>
    </source>
</evidence>
<organism evidence="2 3">
    <name type="scientific">Limosa lapponica baueri</name>
    <dbReference type="NCBI Taxonomy" id="1758121"/>
    <lineage>
        <taxon>Eukaryota</taxon>
        <taxon>Metazoa</taxon>
        <taxon>Chordata</taxon>
        <taxon>Craniata</taxon>
        <taxon>Vertebrata</taxon>
        <taxon>Euteleostomi</taxon>
        <taxon>Archelosauria</taxon>
        <taxon>Archosauria</taxon>
        <taxon>Dinosauria</taxon>
        <taxon>Saurischia</taxon>
        <taxon>Theropoda</taxon>
        <taxon>Coelurosauria</taxon>
        <taxon>Aves</taxon>
        <taxon>Neognathae</taxon>
        <taxon>Neoaves</taxon>
        <taxon>Charadriiformes</taxon>
        <taxon>Scolopacidae</taxon>
        <taxon>Limosa</taxon>
    </lineage>
</organism>
<evidence type="ECO:0000313" key="3">
    <source>
        <dbReference type="Proteomes" id="UP000233556"/>
    </source>
</evidence>
<accession>A0A2I0T9Z9</accession>
<reference evidence="3" key="2">
    <citation type="submission" date="2017-12" db="EMBL/GenBank/DDBJ databases">
        <title>Genome sequence of the Bar-tailed Godwit (Limosa lapponica baueri).</title>
        <authorList>
            <person name="Lima N.C.B."/>
            <person name="Parody-Merino A.M."/>
            <person name="Battley P.F."/>
            <person name="Fidler A.E."/>
            <person name="Prosdocimi F."/>
        </authorList>
    </citation>
    <scope>NUCLEOTIDE SEQUENCE [LARGE SCALE GENOMIC DNA]</scope>
</reference>
<dbReference type="Proteomes" id="UP000233556">
    <property type="component" value="Unassembled WGS sequence"/>
</dbReference>
<name>A0A2I0T9Z9_LIMLA</name>
<feature type="region of interest" description="Disordered" evidence="1">
    <location>
        <begin position="97"/>
        <end position="146"/>
    </location>
</feature>
<reference evidence="3" key="1">
    <citation type="submission" date="2017-11" db="EMBL/GenBank/DDBJ databases">
        <authorList>
            <person name="Lima N.C."/>
            <person name="Parody-Merino A.M."/>
            <person name="Battley P.F."/>
            <person name="Fidler A.E."/>
            <person name="Prosdocimi F."/>
        </authorList>
    </citation>
    <scope>NUCLEOTIDE SEQUENCE [LARGE SCALE GENOMIC DNA]</scope>
</reference>
<evidence type="ECO:0000256" key="1">
    <source>
        <dbReference type="SAM" id="MobiDB-lite"/>
    </source>
</evidence>
<sequence>MTFTAIDPSLQDALPQCINTQCNQRTESGDCFGVLDCEWCMVDSDGKTHLDKSYCAPQKECFGGIVGAKSPYVDDLGAIVSNTRFIAAVIERHAHSPERRRRYWGRSGTESDHGYSTMSPQEDSENPPCNNDPLSAGVDVGNHDEDLDLDTPPQTAALLSHKFHHYRLHHPTLHHSHHLQAAVTVHTVDAEC</sequence>
<dbReference type="AlphaFoldDB" id="A0A2I0T9Z9"/>
<keyword evidence="3" id="KW-1185">Reference proteome</keyword>
<feature type="compositionally biased region" description="Polar residues" evidence="1">
    <location>
        <begin position="114"/>
        <end position="133"/>
    </location>
</feature>